<dbReference type="InterPro" id="IPR003660">
    <property type="entry name" value="HAMP_dom"/>
</dbReference>
<name>A0A9D1PDH2_9FIRM</name>
<evidence type="ECO:0000256" key="8">
    <source>
        <dbReference type="ARBA" id="ARBA00022989"/>
    </source>
</evidence>
<dbReference type="Pfam" id="PF02518">
    <property type="entry name" value="HATPase_c"/>
    <property type="match status" value="1"/>
</dbReference>
<dbReference type="PRINTS" id="PR00344">
    <property type="entry name" value="BCTRLSENSOR"/>
</dbReference>
<gene>
    <name evidence="14" type="ORF">H9747_06875</name>
</gene>
<dbReference type="Pfam" id="PF00512">
    <property type="entry name" value="HisKA"/>
    <property type="match status" value="1"/>
</dbReference>
<protein>
    <recommendedName>
        <fullName evidence="3">histidine kinase</fullName>
        <ecNumber evidence="3">2.7.13.3</ecNumber>
    </recommendedName>
</protein>
<sequence>MAKRQPSITLSFVLLRFAVLMLGCMLLCGLLWLVLITGLQTAGFIYHGSVSNQQAEEMLKDHPAVFAAPDENFLPEYALFDTEGAVLKTNTKGRELDSLREFFQTTPEDLHIIRYTYKDGSTLVLRWHYRREFTDPGLRALLPPFEYLWFASLGIVLVLCLILNTLWLRRYLASRLRLFGEVSQKIGARELDFMIPHAGIREYDQALEAMEHMREALYNSLSSQWAARQEREGEIGALAHDLKTPLTLIRGNGELLLEEDLSEDCREMAETIVSSSRRAEGYVAGLLEACAGAEEEFQSCDLSLIFKEAFQNALPLAASKGILLKKESDLRGTASLQKEHFLRAVGNLLDNAIEYTPSGGTVFLKGSMTEKSWQLTVFDQGPGFTKEALAHGTKRLWRGDTGRSLDGHRGLGLWIAAQVVKSHSGELELNNWERGGMVTIRMP</sequence>
<dbReference type="Proteomes" id="UP000886814">
    <property type="component" value="Unassembled WGS sequence"/>
</dbReference>
<feature type="domain" description="Histidine kinase" evidence="12">
    <location>
        <begin position="237"/>
        <end position="443"/>
    </location>
</feature>
<dbReference type="InterPro" id="IPR036890">
    <property type="entry name" value="HATPase_C_sf"/>
</dbReference>
<feature type="transmembrane region" description="Helical" evidence="11">
    <location>
        <begin position="147"/>
        <end position="168"/>
    </location>
</feature>
<evidence type="ECO:0000313" key="15">
    <source>
        <dbReference type="Proteomes" id="UP000886814"/>
    </source>
</evidence>
<dbReference type="Gene3D" id="3.30.565.10">
    <property type="entry name" value="Histidine kinase-like ATPase, C-terminal domain"/>
    <property type="match status" value="1"/>
</dbReference>
<dbReference type="InterPro" id="IPR004358">
    <property type="entry name" value="Sig_transdc_His_kin-like_C"/>
</dbReference>
<comment type="caution">
    <text evidence="14">The sequence shown here is derived from an EMBL/GenBank/DDBJ whole genome shotgun (WGS) entry which is preliminary data.</text>
</comment>
<dbReference type="InterPro" id="IPR003661">
    <property type="entry name" value="HisK_dim/P_dom"/>
</dbReference>
<feature type="transmembrane region" description="Helical" evidence="11">
    <location>
        <begin position="12"/>
        <end position="35"/>
    </location>
</feature>
<dbReference type="CDD" id="cd00082">
    <property type="entry name" value="HisKA"/>
    <property type="match status" value="1"/>
</dbReference>
<keyword evidence="9" id="KW-0902">Two-component regulatory system</keyword>
<dbReference type="EC" id="2.7.13.3" evidence="3"/>
<dbReference type="InterPro" id="IPR005467">
    <property type="entry name" value="His_kinase_dom"/>
</dbReference>
<reference evidence="14" key="1">
    <citation type="journal article" date="2021" name="PeerJ">
        <title>Extensive microbial diversity within the chicken gut microbiome revealed by metagenomics and culture.</title>
        <authorList>
            <person name="Gilroy R."/>
            <person name="Ravi A."/>
            <person name="Getino M."/>
            <person name="Pursley I."/>
            <person name="Horton D.L."/>
            <person name="Alikhan N.F."/>
            <person name="Baker D."/>
            <person name="Gharbi K."/>
            <person name="Hall N."/>
            <person name="Watson M."/>
            <person name="Adriaenssens E.M."/>
            <person name="Foster-Nyarko E."/>
            <person name="Jarju S."/>
            <person name="Secka A."/>
            <person name="Antonio M."/>
            <person name="Oren A."/>
            <person name="Chaudhuri R.R."/>
            <person name="La Ragione R."/>
            <person name="Hildebrand F."/>
            <person name="Pallen M.J."/>
        </authorList>
    </citation>
    <scope>NUCLEOTIDE SEQUENCE</scope>
    <source>
        <strain evidence="14">CHK195-9823</strain>
    </source>
</reference>
<dbReference type="GO" id="GO:0005886">
    <property type="term" value="C:plasma membrane"/>
    <property type="evidence" value="ECO:0007669"/>
    <property type="project" value="TreeGrafter"/>
</dbReference>
<dbReference type="Gene3D" id="1.10.287.130">
    <property type="match status" value="1"/>
</dbReference>
<dbReference type="InterPro" id="IPR036097">
    <property type="entry name" value="HisK_dim/P_sf"/>
</dbReference>
<feature type="domain" description="HAMP" evidence="13">
    <location>
        <begin position="170"/>
        <end position="222"/>
    </location>
</feature>
<organism evidence="14 15">
    <name type="scientific">Candidatus Blautia stercorigallinarum</name>
    <dbReference type="NCBI Taxonomy" id="2838501"/>
    <lineage>
        <taxon>Bacteria</taxon>
        <taxon>Bacillati</taxon>
        <taxon>Bacillota</taxon>
        <taxon>Clostridia</taxon>
        <taxon>Lachnospirales</taxon>
        <taxon>Lachnospiraceae</taxon>
        <taxon>Blautia</taxon>
    </lineage>
</organism>
<evidence type="ECO:0000256" key="3">
    <source>
        <dbReference type="ARBA" id="ARBA00012438"/>
    </source>
</evidence>
<dbReference type="SMART" id="SM00387">
    <property type="entry name" value="HATPase_c"/>
    <property type="match status" value="1"/>
</dbReference>
<proteinExistence type="predicted"/>
<evidence type="ECO:0000256" key="6">
    <source>
        <dbReference type="ARBA" id="ARBA00022692"/>
    </source>
</evidence>
<dbReference type="EMBL" id="DXIQ01000041">
    <property type="protein sequence ID" value="HIV38710.1"/>
    <property type="molecule type" value="Genomic_DNA"/>
</dbReference>
<dbReference type="CDD" id="cd00075">
    <property type="entry name" value="HATPase"/>
    <property type="match status" value="1"/>
</dbReference>
<accession>A0A9D1PDH2</accession>
<evidence type="ECO:0000256" key="7">
    <source>
        <dbReference type="ARBA" id="ARBA00022777"/>
    </source>
</evidence>
<dbReference type="GO" id="GO:0000155">
    <property type="term" value="F:phosphorelay sensor kinase activity"/>
    <property type="evidence" value="ECO:0007669"/>
    <property type="project" value="InterPro"/>
</dbReference>
<dbReference type="PROSITE" id="PS50109">
    <property type="entry name" value="HIS_KIN"/>
    <property type="match status" value="1"/>
</dbReference>
<keyword evidence="7 14" id="KW-0418">Kinase</keyword>
<evidence type="ECO:0000256" key="4">
    <source>
        <dbReference type="ARBA" id="ARBA00022553"/>
    </source>
</evidence>
<evidence type="ECO:0000256" key="5">
    <source>
        <dbReference type="ARBA" id="ARBA00022679"/>
    </source>
</evidence>
<evidence type="ECO:0000259" key="12">
    <source>
        <dbReference type="PROSITE" id="PS50109"/>
    </source>
</evidence>
<evidence type="ECO:0000256" key="10">
    <source>
        <dbReference type="ARBA" id="ARBA00023136"/>
    </source>
</evidence>
<keyword evidence="8 11" id="KW-1133">Transmembrane helix</keyword>
<reference evidence="14" key="2">
    <citation type="submission" date="2021-04" db="EMBL/GenBank/DDBJ databases">
        <authorList>
            <person name="Gilroy R."/>
        </authorList>
    </citation>
    <scope>NUCLEOTIDE SEQUENCE</scope>
    <source>
        <strain evidence="14">CHK195-9823</strain>
    </source>
</reference>
<comment type="catalytic activity">
    <reaction evidence="1">
        <text>ATP + protein L-histidine = ADP + protein N-phospho-L-histidine.</text>
        <dbReference type="EC" id="2.7.13.3"/>
    </reaction>
</comment>
<evidence type="ECO:0000259" key="13">
    <source>
        <dbReference type="PROSITE" id="PS50885"/>
    </source>
</evidence>
<comment type="subcellular location">
    <subcellularLocation>
        <location evidence="2">Membrane</location>
        <topology evidence="2">Multi-pass membrane protein</topology>
    </subcellularLocation>
</comment>
<dbReference type="PROSITE" id="PS50885">
    <property type="entry name" value="HAMP"/>
    <property type="match status" value="1"/>
</dbReference>
<dbReference type="SMART" id="SM00388">
    <property type="entry name" value="HisKA"/>
    <property type="match status" value="1"/>
</dbReference>
<keyword evidence="10 11" id="KW-0472">Membrane</keyword>
<dbReference type="InterPro" id="IPR003594">
    <property type="entry name" value="HATPase_dom"/>
</dbReference>
<dbReference type="AlphaFoldDB" id="A0A9D1PDH2"/>
<keyword evidence="6 11" id="KW-0812">Transmembrane</keyword>
<dbReference type="SUPFAM" id="SSF55874">
    <property type="entry name" value="ATPase domain of HSP90 chaperone/DNA topoisomerase II/histidine kinase"/>
    <property type="match status" value="1"/>
</dbReference>
<evidence type="ECO:0000256" key="11">
    <source>
        <dbReference type="SAM" id="Phobius"/>
    </source>
</evidence>
<dbReference type="PANTHER" id="PTHR45528">
    <property type="entry name" value="SENSOR HISTIDINE KINASE CPXA"/>
    <property type="match status" value="1"/>
</dbReference>
<evidence type="ECO:0000256" key="1">
    <source>
        <dbReference type="ARBA" id="ARBA00000085"/>
    </source>
</evidence>
<dbReference type="PANTHER" id="PTHR45528:SF8">
    <property type="entry name" value="HISTIDINE KINASE"/>
    <property type="match status" value="1"/>
</dbReference>
<evidence type="ECO:0000256" key="2">
    <source>
        <dbReference type="ARBA" id="ARBA00004141"/>
    </source>
</evidence>
<keyword evidence="4" id="KW-0597">Phosphoprotein</keyword>
<dbReference type="InterPro" id="IPR050398">
    <property type="entry name" value="HssS/ArlS-like"/>
</dbReference>
<keyword evidence="5" id="KW-0808">Transferase</keyword>
<evidence type="ECO:0000313" key="14">
    <source>
        <dbReference type="EMBL" id="HIV38710.1"/>
    </source>
</evidence>
<dbReference type="SUPFAM" id="SSF47384">
    <property type="entry name" value="Homodimeric domain of signal transducing histidine kinase"/>
    <property type="match status" value="1"/>
</dbReference>
<evidence type="ECO:0000256" key="9">
    <source>
        <dbReference type="ARBA" id="ARBA00023012"/>
    </source>
</evidence>